<evidence type="ECO:0000313" key="2">
    <source>
        <dbReference type="EMBL" id="OSQ49363.1"/>
    </source>
</evidence>
<dbReference type="OrthoDB" id="9773411at2"/>
<feature type="compositionally biased region" description="Polar residues" evidence="1">
    <location>
        <begin position="124"/>
        <end position="145"/>
    </location>
</feature>
<dbReference type="STRING" id="1293890.TALK_03030"/>
<reference evidence="2 3" key="1">
    <citation type="submission" date="2014-03" db="EMBL/GenBank/DDBJ databases">
        <title>The draft genome sequence of Thalassospira alkalitolerans JCM 18968.</title>
        <authorList>
            <person name="Lai Q."/>
            <person name="Shao Z."/>
        </authorList>
    </citation>
    <scope>NUCLEOTIDE SEQUENCE [LARGE SCALE GENOMIC DNA]</scope>
    <source>
        <strain evidence="2 3">JCM 18968</strain>
    </source>
</reference>
<protein>
    <submittedName>
        <fullName evidence="2">Uncharacterized protein</fullName>
    </submittedName>
</protein>
<accession>A0A1Y2LH48</accession>
<feature type="compositionally biased region" description="Low complexity" evidence="1">
    <location>
        <begin position="155"/>
        <end position="170"/>
    </location>
</feature>
<keyword evidence="3" id="KW-1185">Reference proteome</keyword>
<gene>
    <name evidence="2" type="ORF">TALK_03030</name>
</gene>
<dbReference type="RefSeq" id="WP_139833703.1">
    <property type="nucleotide sequence ID" value="NZ_JFKB01000002.1"/>
</dbReference>
<feature type="compositionally biased region" description="Polar residues" evidence="1">
    <location>
        <begin position="50"/>
        <end position="81"/>
    </location>
</feature>
<feature type="compositionally biased region" description="Polar residues" evidence="1">
    <location>
        <begin position="171"/>
        <end position="185"/>
    </location>
</feature>
<feature type="region of interest" description="Disordered" evidence="1">
    <location>
        <begin position="36"/>
        <end position="185"/>
    </location>
</feature>
<evidence type="ECO:0000313" key="3">
    <source>
        <dbReference type="Proteomes" id="UP000193396"/>
    </source>
</evidence>
<name>A0A1Y2LH48_9PROT</name>
<comment type="caution">
    <text evidence="2">The sequence shown here is derived from an EMBL/GenBank/DDBJ whole genome shotgun (WGS) entry which is preliminary data.</text>
</comment>
<dbReference type="AlphaFoldDB" id="A0A1Y2LH48"/>
<feature type="non-terminal residue" evidence="2">
    <location>
        <position position="242"/>
    </location>
</feature>
<organism evidence="2 3">
    <name type="scientific">Thalassospira alkalitolerans</name>
    <dbReference type="NCBI Taxonomy" id="1293890"/>
    <lineage>
        <taxon>Bacteria</taxon>
        <taxon>Pseudomonadati</taxon>
        <taxon>Pseudomonadota</taxon>
        <taxon>Alphaproteobacteria</taxon>
        <taxon>Rhodospirillales</taxon>
        <taxon>Thalassospiraceae</taxon>
        <taxon>Thalassospira</taxon>
    </lineage>
</organism>
<feature type="compositionally biased region" description="Polar residues" evidence="1">
    <location>
        <begin position="89"/>
        <end position="107"/>
    </location>
</feature>
<dbReference type="EMBL" id="JFKB01000002">
    <property type="protein sequence ID" value="OSQ49363.1"/>
    <property type="molecule type" value="Genomic_DNA"/>
</dbReference>
<sequence>MAYTPEQVQFLVPKLSTGNSPFSLALMRQQSALASVHTGDRDPYDPFSPNIDQSGSNQPFSDIELTSNDFQNQLGSGNNFPGSYEGDTDSTSFSANPGSNGSTTSEAAGQPVNEGAPNAEQFFSPESPSATGNNNFNPAGSSAPNRSIGGGGGSASSSAEGSSTSSISETQADTPTLSVSASTSGAEDSAIAIDIDAGLTDAGEVLSVTISNIPEGATLSAGTVNPDGTVTLTADELDGLTI</sequence>
<evidence type="ECO:0000256" key="1">
    <source>
        <dbReference type="SAM" id="MobiDB-lite"/>
    </source>
</evidence>
<dbReference type="Proteomes" id="UP000193396">
    <property type="component" value="Unassembled WGS sequence"/>
</dbReference>
<proteinExistence type="predicted"/>